<dbReference type="InterPro" id="IPR036259">
    <property type="entry name" value="MFS_trans_sf"/>
</dbReference>
<feature type="transmembrane region" description="Helical" evidence="4">
    <location>
        <begin position="77"/>
        <end position="99"/>
    </location>
</feature>
<dbReference type="SUPFAM" id="SSF103473">
    <property type="entry name" value="MFS general substrate transporter"/>
    <property type="match status" value="1"/>
</dbReference>
<evidence type="ECO:0000256" key="2">
    <source>
        <dbReference type="ARBA" id="ARBA00022989"/>
    </source>
</evidence>
<protein>
    <recommendedName>
        <fullName evidence="5">Major facilitator superfamily (MFS) profile domain-containing protein</fullName>
    </recommendedName>
</protein>
<evidence type="ECO:0000313" key="6">
    <source>
        <dbReference type="EMBL" id="EIJ36258.1"/>
    </source>
</evidence>
<gene>
    <name evidence="6" type="ORF">Thini_3756</name>
</gene>
<accession>A0A656HH65</accession>
<feature type="transmembrane region" description="Helical" evidence="4">
    <location>
        <begin position="174"/>
        <end position="194"/>
    </location>
</feature>
<feature type="transmembrane region" description="Helical" evidence="4">
    <location>
        <begin position="258"/>
        <end position="274"/>
    </location>
</feature>
<dbReference type="OrthoDB" id="4701669at2"/>
<proteinExistence type="predicted"/>
<evidence type="ECO:0000259" key="5">
    <source>
        <dbReference type="PROSITE" id="PS50850"/>
    </source>
</evidence>
<feature type="transmembrane region" description="Helical" evidence="4">
    <location>
        <begin position="313"/>
        <end position="333"/>
    </location>
</feature>
<evidence type="ECO:0000313" key="7">
    <source>
        <dbReference type="Proteomes" id="UP000005317"/>
    </source>
</evidence>
<feature type="transmembrane region" description="Helical" evidence="4">
    <location>
        <begin position="345"/>
        <end position="366"/>
    </location>
</feature>
<evidence type="ECO:0000256" key="4">
    <source>
        <dbReference type="SAM" id="Phobius"/>
    </source>
</evidence>
<dbReference type="GO" id="GO:0022857">
    <property type="term" value="F:transmembrane transporter activity"/>
    <property type="evidence" value="ECO:0007669"/>
    <property type="project" value="InterPro"/>
</dbReference>
<dbReference type="Proteomes" id="UP000005317">
    <property type="component" value="Unassembled WGS sequence"/>
</dbReference>
<keyword evidence="7" id="KW-1185">Reference proteome</keyword>
<feature type="domain" description="Major facilitator superfamily (MFS) profile" evidence="5">
    <location>
        <begin position="222"/>
        <end position="415"/>
    </location>
</feature>
<feature type="transmembrane region" description="Helical" evidence="4">
    <location>
        <begin position="45"/>
        <end position="65"/>
    </location>
</feature>
<feature type="transmembrane region" description="Helical" evidence="4">
    <location>
        <begin position="9"/>
        <end position="30"/>
    </location>
</feature>
<feature type="transmembrane region" description="Helical" evidence="4">
    <location>
        <begin position="146"/>
        <end position="168"/>
    </location>
</feature>
<dbReference type="AlphaFoldDB" id="A0A656HH65"/>
<dbReference type="EMBL" id="JH651384">
    <property type="protein sequence ID" value="EIJ36258.1"/>
    <property type="molecule type" value="Genomic_DNA"/>
</dbReference>
<reference evidence="7" key="1">
    <citation type="journal article" date="2011" name="Stand. Genomic Sci.">
        <title>Genome sequence of the filamentous, gliding Thiothrix nivea neotype strain (JP2(T)).</title>
        <authorList>
            <person name="Lapidus A."/>
            <person name="Nolan M."/>
            <person name="Lucas S."/>
            <person name="Glavina Del Rio T."/>
            <person name="Tice H."/>
            <person name="Cheng J.F."/>
            <person name="Tapia R."/>
            <person name="Han C."/>
            <person name="Goodwin L."/>
            <person name="Pitluck S."/>
            <person name="Liolios K."/>
            <person name="Pagani I."/>
            <person name="Ivanova N."/>
            <person name="Huntemann M."/>
            <person name="Mavromatis K."/>
            <person name="Mikhailova N."/>
            <person name="Pati A."/>
            <person name="Chen A."/>
            <person name="Palaniappan K."/>
            <person name="Land M."/>
            <person name="Brambilla E.M."/>
            <person name="Rohde M."/>
            <person name="Abt B."/>
            <person name="Verbarg S."/>
            <person name="Goker M."/>
            <person name="Bristow J."/>
            <person name="Eisen J.A."/>
            <person name="Markowitz V."/>
            <person name="Hugenholtz P."/>
            <person name="Kyrpides N.C."/>
            <person name="Klenk H.P."/>
            <person name="Woyke T."/>
        </authorList>
    </citation>
    <scope>NUCLEOTIDE SEQUENCE [LARGE SCALE GENOMIC DNA]</scope>
    <source>
        <strain evidence="7">ATCC 35100 / DSM 5205 / JP2</strain>
    </source>
</reference>
<name>A0A656HH65_THINJ</name>
<dbReference type="Gene3D" id="1.20.1250.20">
    <property type="entry name" value="MFS general substrate transporter like domains"/>
    <property type="match status" value="1"/>
</dbReference>
<feature type="transmembrane region" description="Helical" evidence="4">
    <location>
        <begin position="111"/>
        <end position="134"/>
    </location>
</feature>
<keyword evidence="2 4" id="KW-1133">Transmembrane helix</keyword>
<feature type="transmembrane region" description="Helical" evidence="4">
    <location>
        <begin position="222"/>
        <end position="243"/>
    </location>
</feature>
<sequence>MREQRLRRVAAYLAVVQFLFFTTWIVYIVYLGDLLKQVGIGEDKLLWFVLLDQLLFAVMDVLMGFAADRIRYLIGRIGPFILGVNTLSCIGFVAMPWLAETGSLGALGQAVWVGALVLWVATSSVLRAPAFVLVTQHASQSQVSWLVALSLVGLAVGGAVGPYLGVVLKTVDPLLPFLLTGVTLWLTTVGLIFMERYLAEGGKPVEPAQPPQTIDDPAARKLLFSLLAGALLLALGFQVHFFVNSAAQYLQFAEPEKLAWLMPVFWIGFNLLVFPGSGLSAKHGPWLVMLLAVVLGVVGLWVASYNFGLDSLIIAQLLAGGAWGVLFMAGISASLHIGGEAHGGLVLGSWFSMLALGALVRVLIVLNGLPKQTAFADWMNALPAICWVLAGICLLLAQRFYQQHQDRLAENRLGA</sequence>
<keyword evidence="3 4" id="KW-0472">Membrane</keyword>
<dbReference type="InterPro" id="IPR020846">
    <property type="entry name" value="MFS_dom"/>
</dbReference>
<feature type="transmembrane region" description="Helical" evidence="4">
    <location>
        <begin position="286"/>
        <end position="307"/>
    </location>
</feature>
<organism evidence="6 7">
    <name type="scientific">Thiothrix nivea (strain ATCC 35100 / DSM 5205 / JP2)</name>
    <dbReference type="NCBI Taxonomy" id="870187"/>
    <lineage>
        <taxon>Bacteria</taxon>
        <taxon>Pseudomonadati</taxon>
        <taxon>Pseudomonadota</taxon>
        <taxon>Gammaproteobacteria</taxon>
        <taxon>Thiotrichales</taxon>
        <taxon>Thiotrichaceae</taxon>
        <taxon>Thiothrix</taxon>
    </lineage>
</organism>
<evidence type="ECO:0000256" key="1">
    <source>
        <dbReference type="ARBA" id="ARBA00022692"/>
    </source>
</evidence>
<dbReference type="Pfam" id="PF07690">
    <property type="entry name" value="MFS_1"/>
    <property type="match status" value="1"/>
</dbReference>
<feature type="transmembrane region" description="Helical" evidence="4">
    <location>
        <begin position="378"/>
        <end position="397"/>
    </location>
</feature>
<dbReference type="InterPro" id="IPR011701">
    <property type="entry name" value="MFS"/>
</dbReference>
<dbReference type="PROSITE" id="PS50850">
    <property type="entry name" value="MFS"/>
    <property type="match status" value="1"/>
</dbReference>
<dbReference type="RefSeq" id="WP_002710135.1">
    <property type="nucleotide sequence ID" value="NZ_JH651384.1"/>
</dbReference>
<evidence type="ECO:0000256" key="3">
    <source>
        <dbReference type="ARBA" id="ARBA00023136"/>
    </source>
</evidence>
<keyword evidence="1 4" id="KW-0812">Transmembrane</keyword>